<dbReference type="Pfam" id="PF02541">
    <property type="entry name" value="Ppx-GppA"/>
    <property type="match status" value="1"/>
</dbReference>
<accession>A0ABZ0JX00</accession>
<dbReference type="PANTHER" id="PTHR30005">
    <property type="entry name" value="EXOPOLYPHOSPHATASE"/>
    <property type="match status" value="1"/>
</dbReference>
<evidence type="ECO:0000313" key="2">
    <source>
        <dbReference type="EMBL" id="WOT04830.1"/>
    </source>
</evidence>
<protein>
    <submittedName>
        <fullName evidence="2">Exopolyphosphatase</fullName>
    </submittedName>
</protein>
<dbReference type="PANTHER" id="PTHR30005:SF0">
    <property type="entry name" value="RETROGRADE REGULATION PROTEIN 2"/>
    <property type="match status" value="1"/>
</dbReference>
<name>A0ABZ0JX00_9GAMM</name>
<dbReference type="Gene3D" id="3.30.420.40">
    <property type="match status" value="1"/>
</dbReference>
<evidence type="ECO:0000259" key="1">
    <source>
        <dbReference type="Pfam" id="PF02541"/>
    </source>
</evidence>
<organism evidence="2 3">
    <name type="scientific">Shewanella youngdeokensis</name>
    <dbReference type="NCBI Taxonomy" id="2999068"/>
    <lineage>
        <taxon>Bacteria</taxon>
        <taxon>Pseudomonadati</taxon>
        <taxon>Pseudomonadota</taxon>
        <taxon>Gammaproteobacteria</taxon>
        <taxon>Alteromonadales</taxon>
        <taxon>Shewanellaceae</taxon>
        <taxon>Shewanella</taxon>
    </lineage>
</organism>
<keyword evidence="3" id="KW-1185">Reference proteome</keyword>
<reference evidence="2 3" key="1">
    <citation type="submission" date="2023-10" db="EMBL/GenBank/DDBJ databases">
        <title>Complete genome sequence of Shewanella sp. DAU334.</title>
        <authorList>
            <person name="Lee Y.-S."/>
            <person name="Jeong H.-R."/>
            <person name="Hwang E.-J."/>
            <person name="Choi Y.-L."/>
            <person name="Kim G.-D."/>
        </authorList>
    </citation>
    <scope>NUCLEOTIDE SEQUENCE [LARGE SCALE GENOMIC DNA]</scope>
    <source>
        <strain evidence="2 3">DAU334</strain>
    </source>
</reference>
<feature type="domain" description="Ppx/GppA phosphatase N-terminal" evidence="1">
    <location>
        <begin position="20"/>
        <end position="300"/>
    </location>
</feature>
<dbReference type="Proteomes" id="UP001529491">
    <property type="component" value="Chromosome"/>
</dbReference>
<proteinExistence type="predicted"/>
<dbReference type="CDD" id="cd24053">
    <property type="entry name" value="ASKHA_NBD_EcPPX-GppA-like"/>
    <property type="match status" value="1"/>
</dbReference>
<dbReference type="InterPro" id="IPR050273">
    <property type="entry name" value="GppA/Ppx_hydrolase"/>
</dbReference>
<gene>
    <name evidence="2" type="ORF">RGE70_16165</name>
</gene>
<dbReference type="SUPFAM" id="SSF53067">
    <property type="entry name" value="Actin-like ATPase domain"/>
    <property type="match status" value="2"/>
</dbReference>
<dbReference type="InterPro" id="IPR003695">
    <property type="entry name" value="Ppx_GppA_N"/>
</dbReference>
<dbReference type="EMBL" id="CP136522">
    <property type="protein sequence ID" value="WOT04830.1"/>
    <property type="molecule type" value="Genomic_DNA"/>
</dbReference>
<dbReference type="InterPro" id="IPR043129">
    <property type="entry name" value="ATPase_NBD"/>
</dbReference>
<dbReference type="Gene3D" id="3.30.420.150">
    <property type="entry name" value="Exopolyphosphatase. Domain 2"/>
    <property type="match status" value="1"/>
</dbReference>
<evidence type="ECO:0000313" key="3">
    <source>
        <dbReference type="Proteomes" id="UP001529491"/>
    </source>
</evidence>
<sequence length="303" mass="32783">MTVSRYAAITLGSNSFNMMVAETVSDHPKIVAKYKRKVRLADGIEADGSLNLSAMARGIDCLAMFAEMLNKEGVSAENVEIVATATLRKITNSSEFCRQAQTVLCHPIRIISGIEEAELIYQGMAATTAGSGRRLVIDIGGASTEFIVGEGDKVLLKTSLAMGCVTFNQAFFSQYPFQSQHFDEVKRKVDITLGDYRTELSQLGWQSVVGASGSVQSIVELLCARGEPDVITLTVLQELKREILAQPCASMLNINGLKPERAPTFSAGVAILLALFELLNINSLHLSGGALREGILHQLARRC</sequence>
<dbReference type="RefSeq" id="WP_310472468.1">
    <property type="nucleotide sequence ID" value="NZ_CP136522.1"/>
</dbReference>